<keyword evidence="1" id="KW-0812">Transmembrane</keyword>
<dbReference type="EMBL" id="CP016174">
    <property type="protein sequence ID" value="ANN16194.1"/>
    <property type="molecule type" value="Genomic_DNA"/>
</dbReference>
<keyword evidence="3" id="KW-1185">Reference proteome</keyword>
<evidence type="ECO:0000256" key="1">
    <source>
        <dbReference type="SAM" id="Phobius"/>
    </source>
</evidence>
<sequence length="92" mass="10275">MTTPKVTLPRKNKVSHGTLYTIAGTDAFFCVIHAVIAAVLEWQPHLLNVHIAAVMVLGLLAWRAESNQRRNEAIAAQKMIDDIEDWLDGDPR</sequence>
<feature type="transmembrane region" description="Helical" evidence="1">
    <location>
        <begin position="46"/>
        <end position="62"/>
    </location>
</feature>
<reference evidence="2 3" key="1">
    <citation type="journal article" date="2015" name="Genome Announc.">
        <title>Draft Genome Sequence of Norvancomycin-Producing Strain Amycolatopsis orientalis CPCC200066.</title>
        <authorList>
            <person name="Lei X."/>
            <person name="Yuan F."/>
            <person name="Shi Y."/>
            <person name="Li X."/>
            <person name="Wang L."/>
            <person name="Hong B."/>
        </authorList>
    </citation>
    <scope>NUCLEOTIDE SEQUENCE [LARGE SCALE GENOMIC DNA]</scope>
    <source>
        <strain evidence="2 3">B-37</strain>
    </source>
</reference>
<organism evidence="2 3">
    <name type="scientific">Amycolatopsis orientalis</name>
    <name type="common">Nocardia orientalis</name>
    <dbReference type="NCBI Taxonomy" id="31958"/>
    <lineage>
        <taxon>Bacteria</taxon>
        <taxon>Bacillati</taxon>
        <taxon>Actinomycetota</taxon>
        <taxon>Actinomycetes</taxon>
        <taxon>Pseudonocardiales</taxon>
        <taxon>Pseudonocardiaceae</taxon>
        <taxon>Amycolatopsis</taxon>
    </lineage>
</organism>
<evidence type="ECO:0000313" key="3">
    <source>
        <dbReference type="Proteomes" id="UP000093695"/>
    </source>
</evidence>
<keyword evidence="1" id="KW-0472">Membrane</keyword>
<dbReference type="AlphaFoldDB" id="A0A193BVJ9"/>
<proteinExistence type="predicted"/>
<feature type="transmembrane region" description="Helical" evidence="1">
    <location>
        <begin position="20"/>
        <end position="40"/>
    </location>
</feature>
<name>A0A193BVJ9_AMYOR</name>
<dbReference type="Proteomes" id="UP000093695">
    <property type="component" value="Chromosome"/>
</dbReference>
<evidence type="ECO:0008006" key="4">
    <source>
        <dbReference type="Google" id="ProtNLM"/>
    </source>
</evidence>
<protein>
    <recommendedName>
        <fullName evidence="4">Small integral membrane protein</fullName>
    </recommendedName>
</protein>
<keyword evidence="1" id="KW-1133">Transmembrane helix</keyword>
<gene>
    <name evidence="2" type="ORF">SD37_11460</name>
</gene>
<dbReference type="KEGG" id="aori:SD37_11460"/>
<accession>A0A193BVJ9</accession>
<evidence type="ECO:0000313" key="2">
    <source>
        <dbReference type="EMBL" id="ANN16194.1"/>
    </source>
</evidence>
<dbReference type="RefSeq" id="WP_044851604.1">
    <property type="nucleotide sequence ID" value="NZ_CP016174.1"/>
</dbReference>